<evidence type="ECO:0000313" key="2">
    <source>
        <dbReference type="EMBL" id="AHY71030.1"/>
    </source>
</evidence>
<accession>A0ABC7ZTI0</accession>
<dbReference type="EMBL" id="CP007136">
    <property type="protein sequence ID" value="AHY71030.1"/>
    <property type="molecule type" value="Genomic_DNA"/>
</dbReference>
<dbReference type="Gene3D" id="3.30.200.20">
    <property type="entry name" value="Phosphorylase Kinase, domain 1"/>
    <property type="match status" value="1"/>
</dbReference>
<name>A0ABC7ZTI0_ECOLR</name>
<dbReference type="AlphaFoldDB" id="A0ABC7ZTI0"/>
<evidence type="ECO:0000256" key="1">
    <source>
        <dbReference type="SAM" id="MobiDB-lite"/>
    </source>
</evidence>
<protein>
    <submittedName>
        <fullName evidence="2">T3SS effector protein NleH</fullName>
    </submittedName>
</protein>
<dbReference type="Gene3D" id="1.10.510.10">
    <property type="entry name" value="Transferase(Phosphotransferase) domain 1"/>
    <property type="match status" value="1"/>
</dbReference>
<reference evidence="2 3" key="1">
    <citation type="journal article" date="2014" name="Genome Announc.">
        <title>Complete Genome Sequences of Two Escherichia coli O145:H28 Outbreak Strains of Food Origin.</title>
        <authorList>
            <person name="Cooper K.K."/>
            <person name="Mandrell R.E."/>
            <person name="Louie J.W."/>
            <person name="Korlach J."/>
            <person name="Clark T.A."/>
            <person name="Parker C.T."/>
            <person name="Huynh S."/>
            <person name="Chain P.S."/>
            <person name="Ahmed S."/>
            <person name="Carter M.Q."/>
        </authorList>
    </citation>
    <scope>NUCLEOTIDE SEQUENCE [LARGE SCALE GENOMIC DNA]</scope>
    <source>
        <strain evidence="2 3">RM12581</strain>
    </source>
</reference>
<organism evidence="2 3">
    <name type="scientific">Escherichia coli O145:H28 (strain RM12581)</name>
    <dbReference type="NCBI Taxonomy" id="1248823"/>
    <lineage>
        <taxon>Bacteria</taxon>
        <taxon>Pseudomonadati</taxon>
        <taxon>Pseudomonadota</taxon>
        <taxon>Gammaproteobacteria</taxon>
        <taxon>Enterobacterales</taxon>
        <taxon>Enterobacteriaceae</taxon>
        <taxon>Escherichia</taxon>
    </lineage>
</organism>
<evidence type="ECO:0000313" key="3">
    <source>
        <dbReference type="Proteomes" id="UP000025231"/>
    </source>
</evidence>
<feature type="region of interest" description="Disordered" evidence="1">
    <location>
        <begin position="77"/>
        <end position="97"/>
    </location>
</feature>
<gene>
    <name evidence="2" type="primary">nleH_2</name>
    <name evidence="2" type="ORF">ECRM12581_12500</name>
</gene>
<proteinExistence type="predicted"/>
<sequence length="234" mass="26440">MFYPSVRDAAAHSDNGAQVKVSNRTYRVVLSDNRFCVTRESHSGCFTNMLYRLGWPKGEITRKIEAMLNSSTVSTTIERGSVRSNRPDLPPVDYAQPELPPADYTQSALLRLSNNKSPVLGNVIGKGGNAVVYEDMENTTKVLKMFTISQSHEEVTSEVRCFNQYYGAGSAEKIYGDNRDIIGIRMDKINGESLLNISSLPAQAEHAIYDMFERLEKKEFFLLIQQKQMFYMIV</sequence>
<dbReference type="Proteomes" id="UP000025231">
    <property type="component" value="Chromosome"/>
</dbReference>